<keyword evidence="3" id="KW-1185">Reference proteome</keyword>
<accession>A0A0U5GTA6</accession>
<dbReference type="Proteomes" id="UP000054771">
    <property type="component" value="Unassembled WGS sequence"/>
</dbReference>
<gene>
    <name evidence="2" type="ORF">ASPCAL05216</name>
</gene>
<evidence type="ECO:0000256" key="1">
    <source>
        <dbReference type="SAM" id="MobiDB-lite"/>
    </source>
</evidence>
<evidence type="ECO:0000313" key="3">
    <source>
        <dbReference type="Proteomes" id="UP000054771"/>
    </source>
</evidence>
<dbReference type="STRING" id="454130.A0A0U5GTA6"/>
<dbReference type="InterPro" id="IPR032675">
    <property type="entry name" value="LRR_dom_sf"/>
</dbReference>
<dbReference type="AlphaFoldDB" id="A0A0U5GTA6"/>
<organism evidence="2 3">
    <name type="scientific">Aspergillus calidoustus</name>
    <dbReference type="NCBI Taxonomy" id="454130"/>
    <lineage>
        <taxon>Eukaryota</taxon>
        <taxon>Fungi</taxon>
        <taxon>Dikarya</taxon>
        <taxon>Ascomycota</taxon>
        <taxon>Pezizomycotina</taxon>
        <taxon>Eurotiomycetes</taxon>
        <taxon>Eurotiomycetidae</taxon>
        <taxon>Eurotiales</taxon>
        <taxon>Aspergillaceae</taxon>
        <taxon>Aspergillus</taxon>
        <taxon>Aspergillus subgen. Nidulantes</taxon>
    </lineage>
</organism>
<proteinExistence type="predicted"/>
<sequence length="488" mass="54788">MFPPALAEAFRLYHPGCTLNIWNSYLPATAGNTSQRISLGALSSLNPRSFVAVCPAQNMETPNHVYGILLREILPGLAACSNLKHLAIHWGNPTLLNRLNNLVKDWYTRPQSMSRPCLQSLILRGPSPLTNGLGALSRLYNLSQLRSLDLTASSGFDVLRQASLLFKHLQKLYVSLDAEPYPAALHDIEDRVDILQSFKPLQFLCLRGVRQERTISDILAVHGSTLQGLIIEVTRRGFGPDCSFQPSNLSPLCISDIAEACPNLRELRIPILRTKGDRYEYAKYKALGQFHHLQILIIDLLCDPRSTVPSNRVPSMADMVGHSLANAATDRKLVESIWNAIFQNQLTKRLRKLSCIHFGSECFPWTQEWVMLHLAQSFLVQRPEGATHPVEIQPIGRKSLALRMEEKYRSGSRSGMDVDTQEVFDELWPGDGPWETRWRSFPLDTSGIWTGAGPSDQSRQQVNSDPVSHPRVTGPFIKVIRRRARGMS</sequence>
<evidence type="ECO:0008006" key="4">
    <source>
        <dbReference type="Google" id="ProtNLM"/>
    </source>
</evidence>
<evidence type="ECO:0000313" key="2">
    <source>
        <dbReference type="EMBL" id="CEL04084.1"/>
    </source>
</evidence>
<feature type="compositionally biased region" description="Polar residues" evidence="1">
    <location>
        <begin position="455"/>
        <end position="466"/>
    </location>
</feature>
<reference evidence="3" key="1">
    <citation type="journal article" date="2016" name="Genome Announc.">
        <title>Draft genome sequences of fungus Aspergillus calidoustus.</title>
        <authorList>
            <person name="Horn F."/>
            <person name="Linde J."/>
            <person name="Mattern D.J."/>
            <person name="Walther G."/>
            <person name="Guthke R."/>
            <person name="Scherlach K."/>
            <person name="Martin K."/>
            <person name="Brakhage A.A."/>
            <person name="Petzke L."/>
            <person name="Valiante V."/>
        </authorList>
    </citation>
    <scope>NUCLEOTIDE SEQUENCE [LARGE SCALE GENOMIC DNA]</scope>
    <source>
        <strain evidence="3">SF006504</strain>
    </source>
</reference>
<dbReference type="EMBL" id="CDMC01000004">
    <property type="protein sequence ID" value="CEL04084.1"/>
    <property type="molecule type" value="Genomic_DNA"/>
</dbReference>
<dbReference type="SUPFAM" id="SSF52047">
    <property type="entry name" value="RNI-like"/>
    <property type="match status" value="1"/>
</dbReference>
<dbReference type="OrthoDB" id="3945550at2759"/>
<name>A0A0U5GTA6_ASPCI</name>
<feature type="region of interest" description="Disordered" evidence="1">
    <location>
        <begin position="449"/>
        <end position="473"/>
    </location>
</feature>
<protein>
    <recommendedName>
        <fullName evidence="4">F-box domain-containing protein</fullName>
    </recommendedName>
</protein>
<dbReference type="Gene3D" id="3.80.10.10">
    <property type="entry name" value="Ribonuclease Inhibitor"/>
    <property type="match status" value="1"/>
</dbReference>